<accession>A0A8J6AXU9</accession>
<keyword evidence="4" id="KW-1185">Reference proteome</keyword>
<reference evidence="3" key="1">
    <citation type="submission" date="2021-05" db="EMBL/GenBank/DDBJ databases">
        <title>A free-living protist that lacks canonical eukaryotic 1 DNA replication and segregation systems.</title>
        <authorList>
            <person name="Salas-Leiva D.E."/>
            <person name="Tromer E.C."/>
            <person name="Curtis B.A."/>
            <person name="Jerlstrom-Hultqvist J."/>
            <person name="Kolisko M."/>
            <person name="Yi Z."/>
            <person name="Salas-Leiva J.S."/>
            <person name="Gallot-Lavallee L."/>
            <person name="Kops G.J.P.L."/>
            <person name="Archibald J.M."/>
            <person name="Simpson A.G.B."/>
            <person name="Roger A.J."/>
        </authorList>
    </citation>
    <scope>NUCLEOTIDE SEQUENCE</scope>
    <source>
        <strain evidence="3">BICM</strain>
    </source>
</reference>
<proteinExistence type="predicted"/>
<dbReference type="SUPFAM" id="SSF49452">
    <property type="entry name" value="Starch-binding domain-like"/>
    <property type="match status" value="1"/>
</dbReference>
<evidence type="ECO:0000259" key="2">
    <source>
        <dbReference type="PROSITE" id="PS51166"/>
    </source>
</evidence>
<comment type="caution">
    <text evidence="3">The sequence shown here is derived from an EMBL/GenBank/DDBJ whole genome shotgun (WGS) entry which is preliminary data.</text>
</comment>
<dbReference type="Proteomes" id="UP000717585">
    <property type="component" value="Unassembled WGS sequence"/>
</dbReference>
<dbReference type="Pfam" id="PF00686">
    <property type="entry name" value="CBM_20"/>
    <property type="match status" value="1"/>
</dbReference>
<dbReference type="InterPro" id="IPR013784">
    <property type="entry name" value="Carb-bd-like_fold"/>
</dbReference>
<dbReference type="SUPFAM" id="SSF47576">
    <property type="entry name" value="Calponin-homology domain, CH-domain"/>
    <property type="match status" value="1"/>
</dbReference>
<name>A0A8J6AXU9_9EUKA</name>
<dbReference type="GO" id="GO:0016020">
    <property type="term" value="C:membrane"/>
    <property type="evidence" value="ECO:0007669"/>
    <property type="project" value="TreeGrafter"/>
</dbReference>
<evidence type="ECO:0000313" key="4">
    <source>
        <dbReference type="Proteomes" id="UP000717585"/>
    </source>
</evidence>
<feature type="region of interest" description="Disordered" evidence="1">
    <location>
        <begin position="282"/>
        <end position="307"/>
    </location>
</feature>
<dbReference type="EMBL" id="JAHDYR010000005">
    <property type="protein sequence ID" value="KAG9396808.1"/>
    <property type="molecule type" value="Genomic_DNA"/>
</dbReference>
<sequence length="430" mass="47753">MAKAKGRKRSNSTNKTQKPAVPKPAVMEPIIEAKPVEPVAQKPSAVPEPTKVQAPVVSTPVAAVKAEAKFSSSPATLNRNRNQATEMIRLDKDIRKQLKARNIEPASDKDLMDFFLDGTVLCRLAKLEDYTPVPKNGAQKRENISYFLKELQGLGMSSIVLFETNDLYEAKDPIQCYKTIHSYLKEIPVGPIAPLKKVVKKEHARPAEPEPEEVETKVETPTPHPKIEIKVEETIVTKAAQPEAAPEPEKEEETKPEPVVAEPEVVVEEAKVPIVEEVKPAPGPVRVTKPTPAPEPKKGELKAPQSPSYEIKRVERNRRAGTYTYTIKVHYNTDFGQYIAVTGSIPALGCWDLTRALPLDWAESNDGFWVGKLTIPFSGKEAVRAEYKLVCLSDTGAVRWEADPAGPNRLLELASDNSRTLRWIDQANWR</sequence>
<dbReference type="InterPro" id="IPR002044">
    <property type="entry name" value="CBM20"/>
</dbReference>
<dbReference type="PANTHER" id="PTHR15048">
    <property type="entry name" value="STARCH-BINDING DOMAIN-CONTAINING PROTEIN 1"/>
    <property type="match status" value="1"/>
</dbReference>
<feature type="region of interest" description="Disordered" evidence="1">
    <location>
        <begin position="1"/>
        <end position="27"/>
    </location>
</feature>
<feature type="compositionally biased region" description="Basic residues" evidence="1">
    <location>
        <begin position="1"/>
        <end position="10"/>
    </location>
</feature>
<dbReference type="PROSITE" id="PS51166">
    <property type="entry name" value="CBM20"/>
    <property type="match status" value="1"/>
</dbReference>
<dbReference type="CDD" id="cd00014">
    <property type="entry name" value="CH_SF"/>
    <property type="match status" value="1"/>
</dbReference>
<feature type="region of interest" description="Disordered" evidence="1">
    <location>
        <begin position="238"/>
        <end position="260"/>
    </location>
</feature>
<protein>
    <submittedName>
        <fullName evidence="3">Starch binding domain</fullName>
    </submittedName>
</protein>
<dbReference type="Gene3D" id="1.10.418.10">
    <property type="entry name" value="Calponin-like domain"/>
    <property type="match status" value="1"/>
</dbReference>
<evidence type="ECO:0000256" key="1">
    <source>
        <dbReference type="SAM" id="MobiDB-lite"/>
    </source>
</evidence>
<feature type="domain" description="CBM20" evidence="2">
    <location>
        <begin position="317"/>
        <end position="430"/>
    </location>
</feature>
<dbReference type="CDD" id="cd05467">
    <property type="entry name" value="CBM20"/>
    <property type="match status" value="1"/>
</dbReference>
<gene>
    <name evidence="3" type="ORF">J8273_1851</name>
</gene>
<dbReference type="InterPro" id="IPR013783">
    <property type="entry name" value="Ig-like_fold"/>
</dbReference>
<dbReference type="Gene3D" id="2.60.40.10">
    <property type="entry name" value="Immunoglobulins"/>
    <property type="match status" value="1"/>
</dbReference>
<dbReference type="OrthoDB" id="21595at2759"/>
<dbReference type="InterPro" id="IPR036872">
    <property type="entry name" value="CH_dom_sf"/>
</dbReference>
<feature type="region of interest" description="Disordered" evidence="1">
    <location>
        <begin position="202"/>
        <end position="223"/>
    </location>
</feature>
<feature type="compositionally biased region" description="Basic and acidic residues" evidence="1">
    <location>
        <begin position="204"/>
        <end position="218"/>
    </location>
</feature>
<dbReference type="SMART" id="SM01065">
    <property type="entry name" value="CBM_2"/>
    <property type="match status" value="1"/>
</dbReference>
<dbReference type="GO" id="GO:2001070">
    <property type="term" value="F:starch binding"/>
    <property type="evidence" value="ECO:0007669"/>
    <property type="project" value="InterPro"/>
</dbReference>
<dbReference type="AlphaFoldDB" id="A0A8J6AXU9"/>
<dbReference type="PANTHER" id="PTHR15048:SF0">
    <property type="entry name" value="STARCH-BINDING DOMAIN-CONTAINING PROTEIN 1"/>
    <property type="match status" value="1"/>
</dbReference>
<organism evidence="3 4">
    <name type="scientific">Carpediemonas membranifera</name>
    <dbReference type="NCBI Taxonomy" id="201153"/>
    <lineage>
        <taxon>Eukaryota</taxon>
        <taxon>Metamonada</taxon>
        <taxon>Carpediemonas-like organisms</taxon>
        <taxon>Carpediemonas</taxon>
    </lineage>
</organism>
<evidence type="ECO:0000313" key="3">
    <source>
        <dbReference type="EMBL" id="KAG9396808.1"/>
    </source>
</evidence>